<reference evidence="8 9" key="1">
    <citation type="journal article" date="2014" name="Antonie Van Leeuwenhoek">
        <title>Hyphomonas beringensis sp. nov. and Hyphomonas chukchiensis sp. nov., isolated from surface seawater of the Bering Sea and Chukchi Sea.</title>
        <authorList>
            <person name="Li C."/>
            <person name="Lai Q."/>
            <person name="Li G."/>
            <person name="Dong C."/>
            <person name="Wang J."/>
            <person name="Liao Y."/>
            <person name="Shao Z."/>
        </authorList>
    </citation>
    <scope>NUCLEOTIDE SEQUENCE [LARGE SCALE GENOMIC DNA]</scope>
    <source>
        <strain evidence="8 9">MHS-2</strain>
    </source>
</reference>
<feature type="binding site" evidence="5">
    <location>
        <position position="127"/>
    </location>
    <ligand>
        <name>substrate</name>
    </ligand>
</feature>
<gene>
    <name evidence="8" type="ORF">HJO_02525</name>
</gene>
<dbReference type="GO" id="GO:0006107">
    <property type="term" value="P:oxaloacetate metabolic process"/>
    <property type="evidence" value="ECO:0007669"/>
    <property type="project" value="TreeGrafter"/>
</dbReference>
<evidence type="ECO:0000256" key="1">
    <source>
        <dbReference type="ARBA" id="ARBA00001946"/>
    </source>
</evidence>
<protein>
    <recommendedName>
        <fullName evidence="7">HpcH/HpaI aldolase/citrate lyase domain-containing protein</fullName>
    </recommendedName>
</protein>
<accession>A0A059FUU2</accession>
<dbReference type="Proteomes" id="UP000025171">
    <property type="component" value="Unassembled WGS sequence"/>
</dbReference>
<dbReference type="EMBL" id="ARYK01000001">
    <property type="protein sequence ID" value="KCZ94213.1"/>
    <property type="molecule type" value="Genomic_DNA"/>
</dbReference>
<evidence type="ECO:0000256" key="6">
    <source>
        <dbReference type="PIRSR" id="PIRSR015582-2"/>
    </source>
</evidence>
<dbReference type="InterPro" id="IPR005000">
    <property type="entry name" value="Aldolase/citrate-lyase_domain"/>
</dbReference>
<dbReference type="SUPFAM" id="SSF51621">
    <property type="entry name" value="Phosphoenolpyruvate/pyruvate domain"/>
    <property type="match status" value="1"/>
</dbReference>
<dbReference type="STRING" id="1280950.HJO_02525"/>
<dbReference type="Gene3D" id="3.20.20.60">
    <property type="entry name" value="Phosphoenolpyruvate-binding domains"/>
    <property type="match status" value="1"/>
</dbReference>
<feature type="binding site" evidence="6">
    <location>
        <position position="153"/>
    </location>
    <ligand>
        <name>Mg(2+)</name>
        <dbReference type="ChEBI" id="CHEBI:18420"/>
    </ligand>
</feature>
<sequence>MIQNLKSFLFVPGDNPERIAKAAHTRADAVIIDLEDGVTAAAKPAARAGLPQARKILDQAGKFAIVRINAENGAFVADLESVLACRFDAIMVPKADAPENLQRVTHTITEHPGSKAATQPGLIALIESARGVLAAAEIATLPEVTALALGTEDFSLTMGAPPTPDLLDLPVRQVALAARAYQKAALALPLSIADFRDADRFLAAARKAAALGCTGALCIHPSQLGPVNTAFGPSDAEVAEADAIMNAWATAQSQGMAITKLDGRMIDAPVVSRAQGILRRAGRSSQVEDFE</sequence>
<dbReference type="GO" id="GO:0000287">
    <property type="term" value="F:magnesium ion binding"/>
    <property type="evidence" value="ECO:0007669"/>
    <property type="project" value="TreeGrafter"/>
</dbReference>
<evidence type="ECO:0000313" key="8">
    <source>
        <dbReference type="EMBL" id="KCZ94213.1"/>
    </source>
</evidence>
<dbReference type="Pfam" id="PF03328">
    <property type="entry name" value="HpcH_HpaI"/>
    <property type="match status" value="1"/>
</dbReference>
<feature type="domain" description="HpcH/HpaI aldolase/citrate lyase" evidence="7">
    <location>
        <begin position="6"/>
        <end position="221"/>
    </location>
</feature>
<dbReference type="OrthoDB" id="9800547at2"/>
<evidence type="ECO:0000256" key="2">
    <source>
        <dbReference type="ARBA" id="ARBA00005568"/>
    </source>
</evidence>
<name>A0A059FUU2_9PROT</name>
<evidence type="ECO:0000313" key="9">
    <source>
        <dbReference type="Proteomes" id="UP000025171"/>
    </source>
</evidence>
<dbReference type="InterPro" id="IPR015813">
    <property type="entry name" value="Pyrv/PenolPyrv_kinase-like_dom"/>
</dbReference>
<dbReference type="InterPro" id="IPR011206">
    <property type="entry name" value="Citrate_lyase_beta/mcl1/mcl2"/>
</dbReference>
<keyword evidence="3 6" id="KW-0479">Metal-binding</keyword>
<feature type="binding site" evidence="6">
    <location>
        <position position="127"/>
    </location>
    <ligand>
        <name>Mg(2+)</name>
        <dbReference type="ChEBI" id="CHEBI:18420"/>
    </ligand>
</feature>
<proteinExistence type="inferred from homology"/>
<dbReference type="InterPro" id="IPR040442">
    <property type="entry name" value="Pyrv_kinase-like_dom_sf"/>
</dbReference>
<dbReference type="RefSeq" id="WP_035613202.1">
    <property type="nucleotide sequence ID" value="NZ_ARYK01000001.1"/>
</dbReference>
<evidence type="ECO:0000256" key="5">
    <source>
        <dbReference type="PIRSR" id="PIRSR015582-1"/>
    </source>
</evidence>
<dbReference type="PATRIC" id="fig|1280950.3.peg.516"/>
<dbReference type="GO" id="GO:0003824">
    <property type="term" value="F:catalytic activity"/>
    <property type="evidence" value="ECO:0007669"/>
    <property type="project" value="InterPro"/>
</dbReference>
<evidence type="ECO:0000256" key="4">
    <source>
        <dbReference type="ARBA" id="ARBA00022842"/>
    </source>
</evidence>
<dbReference type="eggNOG" id="COG2301">
    <property type="taxonomic scope" value="Bacteria"/>
</dbReference>
<keyword evidence="4 6" id="KW-0460">Magnesium</keyword>
<feature type="binding site" evidence="5">
    <location>
        <position position="67"/>
    </location>
    <ligand>
        <name>substrate</name>
    </ligand>
</feature>
<dbReference type="PANTHER" id="PTHR32308:SF0">
    <property type="entry name" value="HPCH_HPAI ALDOLASE_CITRATE LYASE DOMAIN-CONTAINING PROTEIN"/>
    <property type="match status" value="1"/>
</dbReference>
<comment type="caution">
    <text evidence="8">The sequence shown here is derived from an EMBL/GenBank/DDBJ whole genome shotgun (WGS) entry which is preliminary data.</text>
</comment>
<organism evidence="8 9">
    <name type="scientific">Hyphomonas johnsonii MHS-2</name>
    <dbReference type="NCBI Taxonomy" id="1280950"/>
    <lineage>
        <taxon>Bacteria</taxon>
        <taxon>Pseudomonadati</taxon>
        <taxon>Pseudomonadota</taxon>
        <taxon>Alphaproteobacteria</taxon>
        <taxon>Hyphomonadales</taxon>
        <taxon>Hyphomonadaceae</taxon>
        <taxon>Hyphomonas</taxon>
    </lineage>
</organism>
<dbReference type="PIRSF" id="PIRSF015582">
    <property type="entry name" value="Cit_lyase_B"/>
    <property type="match status" value="1"/>
</dbReference>
<evidence type="ECO:0000259" key="7">
    <source>
        <dbReference type="Pfam" id="PF03328"/>
    </source>
</evidence>
<dbReference type="PANTHER" id="PTHR32308">
    <property type="entry name" value="LYASE BETA SUBUNIT, PUTATIVE (AFU_ORTHOLOGUE AFUA_4G13030)-RELATED"/>
    <property type="match status" value="1"/>
</dbReference>
<evidence type="ECO:0000256" key="3">
    <source>
        <dbReference type="ARBA" id="ARBA00022723"/>
    </source>
</evidence>
<comment type="similarity">
    <text evidence="2">Belongs to the HpcH/HpaI aldolase family.</text>
</comment>
<keyword evidence="9" id="KW-1185">Reference proteome</keyword>
<dbReference type="AlphaFoldDB" id="A0A059FUU2"/>
<comment type="cofactor">
    <cofactor evidence="1">
        <name>Mg(2+)</name>
        <dbReference type="ChEBI" id="CHEBI:18420"/>
    </cofactor>
</comment>